<dbReference type="PROSITE" id="PS50222">
    <property type="entry name" value="EF_HAND_2"/>
    <property type="match status" value="4"/>
</dbReference>
<name>A0A7S4HG18_9EUKA</name>
<organism evidence="4">
    <name type="scientific">Prymnesium polylepis</name>
    <dbReference type="NCBI Taxonomy" id="72548"/>
    <lineage>
        <taxon>Eukaryota</taxon>
        <taxon>Haptista</taxon>
        <taxon>Haptophyta</taxon>
        <taxon>Prymnesiophyceae</taxon>
        <taxon>Prymnesiales</taxon>
        <taxon>Prymnesiaceae</taxon>
        <taxon>Prymnesium</taxon>
    </lineage>
</organism>
<accession>A0A7S4HG18</accession>
<dbReference type="InterPro" id="IPR052591">
    <property type="entry name" value="CML21-like"/>
</dbReference>
<feature type="region of interest" description="Disordered" evidence="2">
    <location>
        <begin position="1"/>
        <end position="70"/>
    </location>
</feature>
<reference evidence="4" key="1">
    <citation type="submission" date="2021-01" db="EMBL/GenBank/DDBJ databases">
        <authorList>
            <person name="Corre E."/>
            <person name="Pelletier E."/>
            <person name="Niang G."/>
            <person name="Scheremetjew M."/>
            <person name="Finn R."/>
            <person name="Kale V."/>
            <person name="Holt S."/>
            <person name="Cochrane G."/>
            <person name="Meng A."/>
            <person name="Brown T."/>
            <person name="Cohen L."/>
        </authorList>
    </citation>
    <scope>NUCLEOTIDE SEQUENCE</scope>
    <source>
        <strain evidence="4">UIO037</strain>
    </source>
</reference>
<dbReference type="InterPro" id="IPR011992">
    <property type="entry name" value="EF-hand-dom_pair"/>
</dbReference>
<dbReference type="CDD" id="cd00051">
    <property type="entry name" value="EFh"/>
    <property type="match status" value="2"/>
</dbReference>
<evidence type="ECO:0000259" key="3">
    <source>
        <dbReference type="PROSITE" id="PS50222"/>
    </source>
</evidence>
<evidence type="ECO:0000313" key="4">
    <source>
        <dbReference type="EMBL" id="CAE2197979.1"/>
    </source>
</evidence>
<gene>
    <name evidence="4" type="ORF">CPOL0286_LOCUS3333</name>
</gene>
<dbReference type="SUPFAM" id="SSF47473">
    <property type="entry name" value="EF-hand"/>
    <property type="match status" value="1"/>
</dbReference>
<dbReference type="Gene3D" id="1.10.238.10">
    <property type="entry name" value="EF-hand"/>
    <property type="match status" value="2"/>
</dbReference>
<feature type="domain" description="EF-hand" evidence="3">
    <location>
        <begin position="250"/>
        <end position="285"/>
    </location>
</feature>
<feature type="domain" description="EF-hand" evidence="3">
    <location>
        <begin position="154"/>
        <end position="189"/>
    </location>
</feature>
<dbReference type="SMART" id="SM00054">
    <property type="entry name" value="EFh"/>
    <property type="match status" value="4"/>
</dbReference>
<dbReference type="GO" id="GO:0005509">
    <property type="term" value="F:calcium ion binding"/>
    <property type="evidence" value="ECO:0007669"/>
    <property type="project" value="InterPro"/>
</dbReference>
<feature type="compositionally biased region" description="Basic and acidic residues" evidence="2">
    <location>
        <begin position="7"/>
        <end position="70"/>
    </location>
</feature>
<sequence>MPTTDELAAKREANIKKKEEERARKIEEIKAKKAEKSQERSSQKDLLDQKKAAEEQRRQEMEEKEKKRAAKIAEIEVQREANMAAGKDAKAKGGVKYAKKDVYELKKVFDGYDTGGDGTVSLKEFSDGLKNNRPKVGVGVKSTREERKAAEGISLADLGESVFREMDGDGSGDITFKELLKLMYPYATAAEMEVMESWVAAEPEPEPEPEPELTPAQRAELTKMFQLYDKDKSGQISQYELMKALEKTGLSKEEIREVFNDADKSGDGKIGLDEFIGMMEATGMYCRKS</sequence>
<evidence type="ECO:0000256" key="2">
    <source>
        <dbReference type="SAM" id="MobiDB-lite"/>
    </source>
</evidence>
<evidence type="ECO:0000256" key="1">
    <source>
        <dbReference type="ARBA" id="ARBA00022837"/>
    </source>
</evidence>
<dbReference type="PROSITE" id="PS00018">
    <property type="entry name" value="EF_HAND_1"/>
    <property type="match status" value="2"/>
</dbReference>
<keyword evidence="1" id="KW-0106">Calcium</keyword>
<protein>
    <recommendedName>
        <fullName evidence="3">EF-hand domain-containing protein</fullName>
    </recommendedName>
</protein>
<dbReference type="AlphaFoldDB" id="A0A7S4HG18"/>
<feature type="domain" description="EF-hand" evidence="3">
    <location>
        <begin position="216"/>
        <end position="249"/>
    </location>
</feature>
<dbReference type="Pfam" id="PF13499">
    <property type="entry name" value="EF-hand_7"/>
    <property type="match status" value="2"/>
</dbReference>
<dbReference type="InterPro" id="IPR018247">
    <property type="entry name" value="EF_Hand_1_Ca_BS"/>
</dbReference>
<dbReference type="EMBL" id="HBKO01006969">
    <property type="protein sequence ID" value="CAE2197979.1"/>
    <property type="molecule type" value="Transcribed_RNA"/>
</dbReference>
<dbReference type="InterPro" id="IPR002048">
    <property type="entry name" value="EF_hand_dom"/>
</dbReference>
<dbReference type="PANTHER" id="PTHR23064">
    <property type="entry name" value="TROPONIN"/>
    <property type="match status" value="1"/>
</dbReference>
<proteinExistence type="predicted"/>
<feature type="domain" description="EF-hand" evidence="3">
    <location>
        <begin position="104"/>
        <end position="135"/>
    </location>
</feature>